<keyword evidence="2" id="KW-0808">Transferase</keyword>
<dbReference type="InterPro" id="IPR011009">
    <property type="entry name" value="Kinase-like_dom_sf"/>
</dbReference>
<dbReference type="GO" id="GO:0005739">
    <property type="term" value="C:mitochondrion"/>
    <property type="evidence" value="ECO:0007669"/>
    <property type="project" value="TreeGrafter"/>
</dbReference>
<dbReference type="AlphaFoldDB" id="A0A2J5HSJ8"/>
<evidence type="ECO:0000313" key="3">
    <source>
        <dbReference type="Proteomes" id="UP000235023"/>
    </source>
</evidence>
<accession>A0A2J5HSJ8</accession>
<dbReference type="Proteomes" id="UP000235023">
    <property type="component" value="Unassembled WGS sequence"/>
</dbReference>
<dbReference type="CDD" id="cd05120">
    <property type="entry name" value="APH_ChoK_like"/>
    <property type="match status" value="1"/>
</dbReference>
<dbReference type="InterPro" id="IPR051035">
    <property type="entry name" value="Mito_inheritance_9"/>
</dbReference>
<name>A0A2J5HSJ8_9EURO</name>
<keyword evidence="3" id="KW-1185">Reference proteome</keyword>
<dbReference type="SUPFAM" id="SSF56112">
    <property type="entry name" value="Protein kinase-like (PK-like)"/>
    <property type="match status" value="1"/>
</dbReference>
<dbReference type="EMBL" id="KZ559550">
    <property type="protein sequence ID" value="PLN80228.1"/>
    <property type="molecule type" value="Genomic_DNA"/>
</dbReference>
<evidence type="ECO:0000313" key="2">
    <source>
        <dbReference type="EMBL" id="PLN80228.1"/>
    </source>
</evidence>
<reference evidence="3" key="1">
    <citation type="submission" date="2017-12" db="EMBL/GenBank/DDBJ databases">
        <authorList>
            <consortium name="DOE Joint Genome Institute"/>
            <person name="Mondo S.J."/>
            <person name="Kjaerbolling I."/>
            <person name="Vesth T.C."/>
            <person name="Frisvad J.C."/>
            <person name="Nybo J.L."/>
            <person name="Theobald S."/>
            <person name="Kuo A."/>
            <person name="Bowyer P."/>
            <person name="Matsuda Y."/>
            <person name="Lyhne E.K."/>
            <person name="Kogle M.E."/>
            <person name="Clum A."/>
            <person name="Lipzen A."/>
            <person name="Salamov A."/>
            <person name="Ngan C.Y."/>
            <person name="Daum C."/>
            <person name="Chiniquy J."/>
            <person name="Barry K."/>
            <person name="LaButti K."/>
            <person name="Haridas S."/>
            <person name="Simmons B.A."/>
            <person name="Magnuson J.K."/>
            <person name="Mortensen U.H."/>
            <person name="Larsen T.O."/>
            <person name="Grigoriev I.V."/>
            <person name="Baker S.E."/>
            <person name="Andersen M.R."/>
            <person name="Nordberg H.P."/>
            <person name="Cantor M.N."/>
            <person name="Hua S.X."/>
        </authorList>
    </citation>
    <scope>NUCLEOTIDE SEQUENCE [LARGE SCALE GENOMIC DNA]</scope>
    <source>
        <strain evidence="3">IBT 19404</strain>
    </source>
</reference>
<dbReference type="GO" id="GO:0016740">
    <property type="term" value="F:transferase activity"/>
    <property type="evidence" value="ECO:0007669"/>
    <property type="project" value="UniProtKB-KW"/>
</dbReference>
<dbReference type="Gene3D" id="3.30.200.20">
    <property type="entry name" value="Phosphorylase Kinase, domain 1"/>
    <property type="match status" value="1"/>
</dbReference>
<protein>
    <submittedName>
        <fullName evidence="2">Phosphotransferase enzyme family protein</fullName>
    </submittedName>
</protein>
<dbReference type="OrthoDB" id="2906425at2759"/>
<sequence>MPDEMTSKGHFLKRILGITLSGRSSFSDASMASFSSGYPKMSETEGIADAKDDLDTLHRFTSGRWLWNERQQLACRYVKFDFPALLQLAASAIGSGSCTRVLKISEGQYNKVFQLTMDDGREIVAKLPNPNAGRPHFTTASEVATMDFLRNVLDLPVPRVYAWSSRASENPLGAEYILMEKQAGVILTDVWDSIKGKQKVRLLDQVVDIERCLAATKFSKFGSLYYKDDLPGKSDYTSLLYIDAVGNEVQSEIFDIGPTNHRSFFDFGRGELDIDRGPWSTITEVVTAVAQREIAVAKAGLRYPLMPEGLFYGPRQYQPSLTKKLSALGNYLEVAPHVLPENKATHASTLWHGDLHSQNIFVDPEDPSRIVGIIDWQSASACPLFMQAERPAFLDYNGPLPEDLGKVPLPPNFDAMDPDEQRKAKALHRAQTLHNLYLVRCLQVNQAVFQAIQGQNALRHQISVVPGLVLMDYEPLLHSLLRDVGKEWACIVGVGGDASSPKMPFPLQFSEEEIRQQDHDAELWAQGVELMDAFVEDTGCFKHWDGRVSNVDYDKSRRELDEGVRRFLDREARSDEERKEWLKALPFVD</sequence>
<dbReference type="PANTHER" id="PTHR36091">
    <property type="entry name" value="ALTERED INHERITANCE OF MITOCHONDRIA PROTEIN 9, MITOCHONDRIAL"/>
    <property type="match status" value="1"/>
</dbReference>
<organism evidence="2 3">
    <name type="scientific">Aspergillus taichungensis</name>
    <dbReference type="NCBI Taxonomy" id="482145"/>
    <lineage>
        <taxon>Eukaryota</taxon>
        <taxon>Fungi</taxon>
        <taxon>Dikarya</taxon>
        <taxon>Ascomycota</taxon>
        <taxon>Pezizomycotina</taxon>
        <taxon>Eurotiomycetes</taxon>
        <taxon>Eurotiomycetidae</taxon>
        <taxon>Eurotiales</taxon>
        <taxon>Aspergillaceae</taxon>
        <taxon>Aspergillus</taxon>
        <taxon>Aspergillus subgen. Circumdati</taxon>
    </lineage>
</organism>
<feature type="domain" description="Aminoglycoside phosphotransferase" evidence="1">
    <location>
        <begin position="103"/>
        <end position="380"/>
    </location>
</feature>
<dbReference type="PANTHER" id="PTHR36091:SF2">
    <property type="entry name" value="AMINOGLYCOSIDE PHOSPHOTRANSFERASE DOMAIN-CONTAINING PROTEIN"/>
    <property type="match status" value="1"/>
</dbReference>
<evidence type="ECO:0000259" key="1">
    <source>
        <dbReference type="Pfam" id="PF01636"/>
    </source>
</evidence>
<dbReference type="Pfam" id="PF01636">
    <property type="entry name" value="APH"/>
    <property type="match status" value="1"/>
</dbReference>
<dbReference type="InterPro" id="IPR002575">
    <property type="entry name" value="Aminoglycoside_PTrfase"/>
</dbReference>
<dbReference type="Gene3D" id="3.90.1200.10">
    <property type="match status" value="1"/>
</dbReference>
<gene>
    <name evidence="2" type="ORF">BDW42DRAFT_171483</name>
</gene>
<proteinExistence type="predicted"/>